<evidence type="ECO:0000313" key="1">
    <source>
        <dbReference type="EMBL" id="TKR70234.1"/>
    </source>
</evidence>
<dbReference type="AlphaFoldDB" id="A0A4U5MLC3"/>
<name>A0A4U5MLC3_STECR</name>
<dbReference type="Proteomes" id="UP000298663">
    <property type="component" value="Unassembled WGS sequence"/>
</dbReference>
<sequence length="76" mass="8563">MINDILQLHSIIYVELTRLHCKTSLPVAFLHGGKSIRELHGVASGSNIVKPYTKAVEILVMRLSSVFHHRGKHHVK</sequence>
<protein>
    <submittedName>
        <fullName evidence="1">Uncharacterized protein</fullName>
    </submittedName>
</protein>
<reference evidence="1 2" key="2">
    <citation type="journal article" date="2019" name="G3 (Bethesda)">
        <title>Hybrid Assembly of the Genome of the Entomopathogenic Nematode Steinernema carpocapsae Identifies the X-Chromosome.</title>
        <authorList>
            <person name="Serra L."/>
            <person name="Macchietto M."/>
            <person name="Macias-Munoz A."/>
            <person name="McGill C.J."/>
            <person name="Rodriguez I.M."/>
            <person name="Rodriguez B."/>
            <person name="Murad R."/>
            <person name="Mortazavi A."/>
        </authorList>
    </citation>
    <scope>NUCLEOTIDE SEQUENCE [LARGE SCALE GENOMIC DNA]</scope>
    <source>
        <strain evidence="1 2">ALL</strain>
    </source>
</reference>
<organism evidence="1 2">
    <name type="scientific">Steinernema carpocapsae</name>
    <name type="common">Entomopathogenic nematode</name>
    <dbReference type="NCBI Taxonomy" id="34508"/>
    <lineage>
        <taxon>Eukaryota</taxon>
        <taxon>Metazoa</taxon>
        <taxon>Ecdysozoa</taxon>
        <taxon>Nematoda</taxon>
        <taxon>Chromadorea</taxon>
        <taxon>Rhabditida</taxon>
        <taxon>Tylenchina</taxon>
        <taxon>Panagrolaimomorpha</taxon>
        <taxon>Strongyloidoidea</taxon>
        <taxon>Steinernematidae</taxon>
        <taxon>Steinernema</taxon>
    </lineage>
</organism>
<reference evidence="1 2" key="1">
    <citation type="journal article" date="2015" name="Genome Biol.">
        <title>Comparative genomics of Steinernema reveals deeply conserved gene regulatory networks.</title>
        <authorList>
            <person name="Dillman A.R."/>
            <person name="Macchietto M."/>
            <person name="Porter C.F."/>
            <person name="Rogers A."/>
            <person name="Williams B."/>
            <person name="Antoshechkin I."/>
            <person name="Lee M.M."/>
            <person name="Goodwin Z."/>
            <person name="Lu X."/>
            <person name="Lewis E.E."/>
            <person name="Goodrich-Blair H."/>
            <person name="Stock S.P."/>
            <person name="Adams B.J."/>
            <person name="Sternberg P.W."/>
            <person name="Mortazavi A."/>
        </authorList>
    </citation>
    <scope>NUCLEOTIDE SEQUENCE [LARGE SCALE GENOMIC DNA]</scope>
    <source>
        <strain evidence="1 2">ALL</strain>
    </source>
</reference>
<comment type="caution">
    <text evidence="1">The sequence shown here is derived from an EMBL/GenBank/DDBJ whole genome shotgun (WGS) entry which is preliminary data.</text>
</comment>
<proteinExistence type="predicted"/>
<accession>A0A4U5MLC3</accession>
<evidence type="ECO:0000313" key="2">
    <source>
        <dbReference type="Proteomes" id="UP000298663"/>
    </source>
</evidence>
<gene>
    <name evidence="1" type="ORF">L596_022283</name>
</gene>
<keyword evidence="2" id="KW-1185">Reference proteome</keyword>
<dbReference type="EMBL" id="AZBU02000007">
    <property type="protein sequence ID" value="TKR70234.1"/>
    <property type="molecule type" value="Genomic_DNA"/>
</dbReference>